<dbReference type="Gene3D" id="3.30.559.10">
    <property type="entry name" value="Chloramphenicol acetyltransferase-like domain"/>
    <property type="match status" value="3"/>
</dbReference>
<keyword evidence="4" id="KW-1185">Reference proteome</keyword>
<accession>A0ABQ8H038</accession>
<comment type="caution">
    <text evidence="3">The sequence shown here is derived from an EMBL/GenBank/DDBJ whole genome shotgun (WGS) entry which is preliminary data.</text>
</comment>
<protein>
    <submittedName>
        <fullName evidence="3">Uncharacterized protein</fullName>
    </submittedName>
</protein>
<dbReference type="InterPro" id="IPR051504">
    <property type="entry name" value="Plant_metabolite_acyltrans"/>
</dbReference>
<proteinExistence type="predicted"/>
<evidence type="ECO:0000256" key="1">
    <source>
        <dbReference type="ARBA" id="ARBA00022679"/>
    </source>
</evidence>
<sequence length="667" mass="74113">MAAAQLPTVKVIDQCQVALSPAFMSTTTVPLTFFDMAWLFCCPLQRIFFYEFSCPHFIQIILPHLKESLSLTLRHFFPFAASLTCPPLPNEPCILYNEDNGVQVTVIESNADFNHLATNHARDVKTLQSLVPKLPPTRLSSKSTHAVLVMSIQFTVFPNSGICVGVTSNHVAADRRCPFNSHKGPGPLPRHNAANISISTLLAKMADQPSTVKVIEEIQVAPPPGSVSTTTVVPLTFFDIAWFTCCPMQRIFFYHFPYPTLHFTQTVLPHLNQSLSLTLHHFFPFAGNLTCPPPPHEPCILFNEGNAAVDVIVAESDASFNHLVANHARDVETLESLFPKLPFTRPSSNTTHVAVVVPVMAIQFTVFPNSGISIGVTFNHVAADGRSINHFMKFWASIHRSQGLALTSLSSPYHNKNIIEDPNGLSSILLKEFRSWEDLNLAGDVPADNVLITLVIKPVKIEQLKNWVTTQCKNNNELAHIRISTFVVVCAYMWINLMKLQEQISDSLDDDMLYHFIFLADCRERFEFSIPATYFGNCLTKIFVSAKRGELMGESGVIFAAKAIGRKVYELGNGALIGAERWISDVREILKHGRLISVAGSPKFRVYETDFGWGRPKKFEVVHMGAYKTFSLIESGEDGGGVEIGVVIGRDKLGLFNSIFEQSLNVH</sequence>
<gene>
    <name evidence="3" type="ORF">JRO89_XSUnG0027800</name>
</gene>
<reference evidence="3 4" key="1">
    <citation type="submission" date="2021-02" db="EMBL/GenBank/DDBJ databases">
        <title>Plant Genome Project.</title>
        <authorList>
            <person name="Zhang R.-G."/>
        </authorList>
    </citation>
    <scope>NUCLEOTIDE SEQUENCE [LARGE SCALE GENOMIC DNA]</scope>
    <source>
        <tissue evidence="3">Leaves</tissue>
    </source>
</reference>
<keyword evidence="2" id="KW-0012">Acyltransferase</keyword>
<evidence type="ECO:0000313" key="3">
    <source>
        <dbReference type="EMBL" id="KAH7529551.1"/>
    </source>
</evidence>
<dbReference type="InterPro" id="IPR023213">
    <property type="entry name" value="CAT-like_dom_sf"/>
</dbReference>
<name>A0ABQ8H038_9ROSI</name>
<dbReference type="Pfam" id="PF02458">
    <property type="entry name" value="Transferase"/>
    <property type="match status" value="2"/>
</dbReference>
<dbReference type="EMBL" id="JAFEMO010000048">
    <property type="protein sequence ID" value="KAH7529551.1"/>
    <property type="molecule type" value="Genomic_DNA"/>
</dbReference>
<dbReference type="Proteomes" id="UP000827721">
    <property type="component" value="Unassembled WGS sequence"/>
</dbReference>
<evidence type="ECO:0000256" key="2">
    <source>
        <dbReference type="ARBA" id="ARBA00023315"/>
    </source>
</evidence>
<keyword evidence="1" id="KW-0808">Transferase</keyword>
<organism evidence="3 4">
    <name type="scientific">Xanthoceras sorbifolium</name>
    <dbReference type="NCBI Taxonomy" id="99658"/>
    <lineage>
        <taxon>Eukaryota</taxon>
        <taxon>Viridiplantae</taxon>
        <taxon>Streptophyta</taxon>
        <taxon>Embryophyta</taxon>
        <taxon>Tracheophyta</taxon>
        <taxon>Spermatophyta</taxon>
        <taxon>Magnoliopsida</taxon>
        <taxon>eudicotyledons</taxon>
        <taxon>Gunneridae</taxon>
        <taxon>Pentapetalae</taxon>
        <taxon>rosids</taxon>
        <taxon>malvids</taxon>
        <taxon>Sapindales</taxon>
        <taxon>Sapindaceae</taxon>
        <taxon>Xanthoceroideae</taxon>
        <taxon>Xanthoceras</taxon>
    </lineage>
</organism>
<dbReference type="PANTHER" id="PTHR31625">
    <property type="match status" value="1"/>
</dbReference>
<evidence type="ECO:0000313" key="4">
    <source>
        <dbReference type="Proteomes" id="UP000827721"/>
    </source>
</evidence>